<dbReference type="InterPro" id="IPR036514">
    <property type="entry name" value="SGNH_hydro_sf"/>
</dbReference>
<evidence type="ECO:0000313" key="4">
    <source>
        <dbReference type="Proteomes" id="UP001595947"/>
    </source>
</evidence>
<organism evidence="3 4">
    <name type="scientific">Actinomycetospora atypica</name>
    <dbReference type="NCBI Taxonomy" id="1290095"/>
    <lineage>
        <taxon>Bacteria</taxon>
        <taxon>Bacillati</taxon>
        <taxon>Actinomycetota</taxon>
        <taxon>Actinomycetes</taxon>
        <taxon>Pseudonocardiales</taxon>
        <taxon>Pseudonocardiaceae</taxon>
        <taxon>Actinomycetospora</taxon>
    </lineage>
</organism>
<name>A0ABV9YG87_9PSEU</name>
<dbReference type="PANTHER" id="PTHR30383:SF5">
    <property type="entry name" value="SGNH HYDROLASE-TYPE ESTERASE DOMAIN-CONTAINING PROTEIN"/>
    <property type="match status" value="1"/>
</dbReference>
<dbReference type="SUPFAM" id="SSF52266">
    <property type="entry name" value="SGNH hydrolase"/>
    <property type="match status" value="1"/>
</dbReference>
<protein>
    <submittedName>
        <fullName evidence="3">SGNH/GDSL hydrolase family protein</fullName>
        <ecNumber evidence="3">3.1.-.-</ecNumber>
    </submittedName>
</protein>
<dbReference type="GO" id="GO:0016787">
    <property type="term" value="F:hydrolase activity"/>
    <property type="evidence" value="ECO:0007669"/>
    <property type="project" value="UniProtKB-KW"/>
</dbReference>
<feature type="domain" description="SGNH hydrolase-type esterase" evidence="2">
    <location>
        <begin position="49"/>
        <end position="212"/>
    </location>
</feature>
<keyword evidence="4" id="KW-1185">Reference proteome</keyword>
<evidence type="ECO:0000259" key="2">
    <source>
        <dbReference type="Pfam" id="PF13472"/>
    </source>
</evidence>
<dbReference type="InterPro" id="IPR051532">
    <property type="entry name" value="Ester_Hydrolysis_Enzymes"/>
</dbReference>
<dbReference type="InterPro" id="IPR013830">
    <property type="entry name" value="SGNH_hydro"/>
</dbReference>
<dbReference type="EMBL" id="JBHSIV010000001">
    <property type="protein sequence ID" value="MFC5060782.1"/>
    <property type="molecule type" value="Genomic_DNA"/>
</dbReference>
<gene>
    <name evidence="3" type="ORF">ACFPBZ_01065</name>
</gene>
<dbReference type="Gene3D" id="3.40.50.1110">
    <property type="entry name" value="SGNH hydrolase"/>
    <property type="match status" value="1"/>
</dbReference>
<dbReference type="Proteomes" id="UP001595947">
    <property type="component" value="Unassembled WGS sequence"/>
</dbReference>
<evidence type="ECO:0000313" key="3">
    <source>
        <dbReference type="EMBL" id="MFC5060782.1"/>
    </source>
</evidence>
<feature type="signal peptide" evidence="1">
    <location>
        <begin position="1"/>
        <end position="23"/>
    </location>
</feature>
<comment type="caution">
    <text evidence="3">The sequence shown here is derived from an EMBL/GenBank/DDBJ whole genome shotgun (WGS) entry which is preliminary data.</text>
</comment>
<reference evidence="4" key="1">
    <citation type="journal article" date="2019" name="Int. J. Syst. Evol. Microbiol.">
        <title>The Global Catalogue of Microorganisms (GCM) 10K type strain sequencing project: providing services to taxonomists for standard genome sequencing and annotation.</title>
        <authorList>
            <consortium name="The Broad Institute Genomics Platform"/>
            <consortium name="The Broad Institute Genome Sequencing Center for Infectious Disease"/>
            <person name="Wu L."/>
            <person name="Ma J."/>
        </authorList>
    </citation>
    <scope>NUCLEOTIDE SEQUENCE [LARGE SCALE GENOMIC DNA]</scope>
    <source>
        <strain evidence="4">CGMCC 4.7093</strain>
    </source>
</reference>
<keyword evidence="1" id="KW-0732">Signal</keyword>
<keyword evidence="3" id="KW-0378">Hydrolase</keyword>
<dbReference type="PANTHER" id="PTHR30383">
    <property type="entry name" value="THIOESTERASE 1/PROTEASE 1/LYSOPHOSPHOLIPASE L1"/>
    <property type="match status" value="1"/>
</dbReference>
<evidence type="ECO:0000256" key="1">
    <source>
        <dbReference type="SAM" id="SignalP"/>
    </source>
</evidence>
<sequence length="224" mass="23799">MIRRAVLLLVLLVVAAWSRGLAAAPTMEADHAAYWRRRRRSPGPRTLVALGDSLSQGLGSRRPSSSWAGRLASALEERGGRVRVVCLGVVGATAADVLRDQLPVAPEFGPDTVVALAVGTNDAAQGVAPEEFRETLTRLCAALPDGALVADVPDLQRGPVRAAAAELSEVAREVVASFPGLRLVRLEDATHRMMPWEVGPDLAHPNALGYRRHGRAFVAALDQG</sequence>
<dbReference type="CDD" id="cd00229">
    <property type="entry name" value="SGNH_hydrolase"/>
    <property type="match status" value="1"/>
</dbReference>
<accession>A0ABV9YG87</accession>
<proteinExistence type="predicted"/>
<dbReference type="Pfam" id="PF13472">
    <property type="entry name" value="Lipase_GDSL_2"/>
    <property type="match status" value="1"/>
</dbReference>
<feature type="chain" id="PRO_5045770868" evidence="1">
    <location>
        <begin position="24"/>
        <end position="224"/>
    </location>
</feature>
<dbReference type="RefSeq" id="WP_378034123.1">
    <property type="nucleotide sequence ID" value="NZ_JBHSIV010000001.1"/>
</dbReference>
<dbReference type="EC" id="3.1.-.-" evidence="3"/>